<name>A0A845L1H2_9FIRM</name>
<organism evidence="2 3">
    <name type="scientific">Heliomicrobium undosum</name>
    <dbReference type="NCBI Taxonomy" id="121734"/>
    <lineage>
        <taxon>Bacteria</taxon>
        <taxon>Bacillati</taxon>
        <taxon>Bacillota</taxon>
        <taxon>Clostridia</taxon>
        <taxon>Eubacteriales</taxon>
        <taxon>Heliobacteriaceae</taxon>
        <taxon>Heliomicrobium</taxon>
    </lineage>
</organism>
<evidence type="ECO:0000313" key="2">
    <source>
        <dbReference type="EMBL" id="MZP29466.1"/>
    </source>
</evidence>
<dbReference type="RefSeq" id="WP_161256956.1">
    <property type="nucleotide sequence ID" value="NZ_WXEY01000005.1"/>
</dbReference>
<evidence type="ECO:0000259" key="1">
    <source>
        <dbReference type="Pfam" id="PF26154"/>
    </source>
</evidence>
<feature type="domain" description="DUF8042" evidence="1">
    <location>
        <begin position="3"/>
        <end position="111"/>
    </location>
</feature>
<reference evidence="2 3" key="1">
    <citation type="submission" date="2020-01" db="EMBL/GenBank/DDBJ databases">
        <title>Whole-genome sequence of Heliobacterium undosum DSM 13378.</title>
        <authorList>
            <person name="Kyndt J.A."/>
            <person name="Meyer T.E."/>
        </authorList>
    </citation>
    <scope>NUCLEOTIDE SEQUENCE [LARGE SCALE GENOMIC DNA]</scope>
    <source>
        <strain evidence="2 3">DSM 13378</strain>
    </source>
</reference>
<comment type="caution">
    <text evidence="2">The sequence shown here is derived from an EMBL/GenBank/DDBJ whole genome shotgun (WGS) entry which is preliminary data.</text>
</comment>
<dbReference type="AlphaFoldDB" id="A0A845L1H2"/>
<dbReference type="InterPro" id="IPR058355">
    <property type="entry name" value="DUF8042"/>
</dbReference>
<evidence type="ECO:0000313" key="3">
    <source>
        <dbReference type="Proteomes" id="UP000463470"/>
    </source>
</evidence>
<dbReference type="OrthoDB" id="1683192at2"/>
<proteinExistence type="predicted"/>
<dbReference type="EMBL" id="WXEY01000005">
    <property type="protein sequence ID" value="MZP29466.1"/>
    <property type="molecule type" value="Genomic_DNA"/>
</dbReference>
<dbReference type="Proteomes" id="UP000463470">
    <property type="component" value="Unassembled WGS sequence"/>
</dbReference>
<keyword evidence="3" id="KW-1185">Reference proteome</keyword>
<protein>
    <recommendedName>
        <fullName evidence="1">DUF8042 domain-containing protein</fullName>
    </recommendedName>
</protein>
<gene>
    <name evidence="2" type="ORF">GTO91_07075</name>
</gene>
<accession>A0A845L1H2</accession>
<dbReference type="Pfam" id="PF26154">
    <property type="entry name" value="DUF8042"/>
    <property type="match status" value="1"/>
</dbReference>
<sequence>MNELYREITESGIEYIPRLIEGLRQAAAYFRQGNDTRGIEAFSKAFDGLEWVAAVIEGLPKLQPVSPEGEETFQRISQTLSQLEEAWAFQDFVSIADLTEYELVESLESLHAWFCQGAVGEVAHAKP</sequence>